<evidence type="ECO:0000313" key="3">
    <source>
        <dbReference type="Proteomes" id="UP000315235"/>
    </source>
</evidence>
<protein>
    <submittedName>
        <fullName evidence="2">Cupin</fullName>
    </submittedName>
</protein>
<feature type="domain" description="ChrR-like cupin" evidence="1">
    <location>
        <begin position="41"/>
        <end position="137"/>
    </location>
</feature>
<dbReference type="Gene3D" id="2.60.120.10">
    <property type="entry name" value="Jelly Rolls"/>
    <property type="match status" value="1"/>
</dbReference>
<dbReference type="Pfam" id="PF12973">
    <property type="entry name" value="Cupin_7"/>
    <property type="match status" value="1"/>
</dbReference>
<organism evidence="2 3">
    <name type="scientific">Pseudomonas mangiferae</name>
    <dbReference type="NCBI Taxonomy" id="2593654"/>
    <lineage>
        <taxon>Bacteria</taxon>
        <taxon>Pseudomonadati</taxon>
        <taxon>Pseudomonadota</taxon>
        <taxon>Gammaproteobacteria</taxon>
        <taxon>Pseudomonadales</taxon>
        <taxon>Pseudomonadaceae</taxon>
        <taxon>Pseudomonas</taxon>
    </lineage>
</organism>
<dbReference type="OrthoDB" id="564955at2"/>
<dbReference type="CDD" id="cd20302">
    <property type="entry name" value="cupin_DAD"/>
    <property type="match status" value="1"/>
</dbReference>
<dbReference type="EMBL" id="VJOY01000003">
    <property type="protein sequence ID" value="TRX75689.1"/>
    <property type="molecule type" value="Genomic_DNA"/>
</dbReference>
<proteinExistence type="predicted"/>
<evidence type="ECO:0000259" key="1">
    <source>
        <dbReference type="Pfam" id="PF12973"/>
    </source>
</evidence>
<dbReference type="AlphaFoldDB" id="A0A553H1R0"/>
<gene>
    <name evidence="2" type="ORF">FM069_04415</name>
</gene>
<accession>A0A553H1R0</accession>
<comment type="caution">
    <text evidence="2">The sequence shown here is derived from an EMBL/GenBank/DDBJ whole genome shotgun (WGS) entry which is preliminary data.</text>
</comment>
<dbReference type="Proteomes" id="UP000315235">
    <property type="component" value="Unassembled WGS sequence"/>
</dbReference>
<name>A0A553H1R0_9PSED</name>
<dbReference type="SUPFAM" id="SSF51182">
    <property type="entry name" value="RmlC-like cupins"/>
    <property type="match status" value="1"/>
</dbReference>
<sequence length="182" mass="20683">MRDQVINRNNGKPEPAAFAHPRHFHIANGLVLPNMISGMEDDDHLWVPQSEGVSFKPIMLHATQGYFINLLRVRRSGVLSVHHHTGPVHAFPLKGRWYYLEHDWVAEAGGYAFEPPGEIHTLFVPEDVTEMITLFHATGGYVYLNDQGTAIGYEDVFTKIESCRAHYERIGLGADYVNRFVR</sequence>
<reference evidence="2 3" key="1">
    <citation type="submission" date="2019-07" db="EMBL/GenBank/DDBJ databases">
        <title>Pseudomonas mangiferae sp. nov., isolated from bark of mango tree in Thailand.</title>
        <authorList>
            <person name="Srisuk N."/>
            <person name="Anurat P."/>
        </authorList>
    </citation>
    <scope>NUCLEOTIDE SEQUENCE [LARGE SCALE GENOMIC DNA]</scope>
    <source>
        <strain evidence="2 3">DMKU_BBB3-04</strain>
    </source>
</reference>
<keyword evidence="3" id="KW-1185">Reference proteome</keyword>
<dbReference type="InterPro" id="IPR014710">
    <property type="entry name" value="RmlC-like_jellyroll"/>
</dbReference>
<evidence type="ECO:0000313" key="2">
    <source>
        <dbReference type="EMBL" id="TRX75689.1"/>
    </source>
</evidence>
<dbReference type="InterPro" id="IPR011051">
    <property type="entry name" value="RmlC_Cupin_sf"/>
</dbReference>
<dbReference type="InterPro" id="IPR025979">
    <property type="entry name" value="ChrR-like_cupin_dom"/>
</dbReference>